<keyword evidence="6" id="KW-0143">Chaperone</keyword>
<name>A0A4V6I8V4_STECR</name>
<dbReference type="Pfam" id="PF00012">
    <property type="entry name" value="HSP70"/>
    <property type="match status" value="1"/>
</dbReference>
<dbReference type="Gene3D" id="3.30.420.40">
    <property type="match status" value="2"/>
</dbReference>
<dbReference type="AlphaFoldDB" id="A0A4V6I8V4"/>
<dbReference type="InterPro" id="IPR018181">
    <property type="entry name" value="Heat_shock_70_CS"/>
</dbReference>
<gene>
    <name evidence="8" type="ORF">L596_006151</name>
</gene>
<evidence type="ECO:0000256" key="1">
    <source>
        <dbReference type="ARBA" id="ARBA00004319"/>
    </source>
</evidence>
<dbReference type="OrthoDB" id="10262720at2759"/>
<dbReference type="InterPro" id="IPR043129">
    <property type="entry name" value="ATPase_NBD"/>
</dbReference>
<keyword evidence="9" id="KW-1185">Reference proteome</keyword>
<evidence type="ECO:0000256" key="5">
    <source>
        <dbReference type="ARBA" id="ARBA00022840"/>
    </source>
</evidence>
<dbReference type="PROSITE" id="PS01036">
    <property type="entry name" value="HSP70_3"/>
    <property type="match status" value="1"/>
</dbReference>
<proteinExistence type="inferred from homology"/>
<dbReference type="PANTHER" id="PTHR45639:SF3">
    <property type="entry name" value="HYPOXIA UP-REGULATED PROTEIN 1"/>
    <property type="match status" value="1"/>
</dbReference>
<comment type="subcellular location">
    <subcellularLocation>
        <location evidence="1">Endoplasmic reticulum lumen</location>
    </subcellularLocation>
</comment>
<dbReference type="GO" id="GO:0140662">
    <property type="term" value="F:ATP-dependent protein folding chaperone"/>
    <property type="evidence" value="ECO:0007669"/>
    <property type="project" value="InterPro"/>
</dbReference>
<evidence type="ECO:0000313" key="9">
    <source>
        <dbReference type="Proteomes" id="UP000298663"/>
    </source>
</evidence>
<dbReference type="GO" id="GO:0005524">
    <property type="term" value="F:ATP binding"/>
    <property type="evidence" value="ECO:0007669"/>
    <property type="project" value="UniProtKB-KW"/>
</dbReference>
<evidence type="ECO:0000256" key="6">
    <source>
        <dbReference type="ARBA" id="ARBA00023186"/>
    </source>
</evidence>
<evidence type="ECO:0000256" key="4">
    <source>
        <dbReference type="ARBA" id="ARBA00022741"/>
    </source>
</evidence>
<keyword evidence="4" id="KW-0547">Nucleotide-binding</keyword>
<dbReference type="GO" id="GO:0030968">
    <property type="term" value="P:endoplasmic reticulum unfolded protein response"/>
    <property type="evidence" value="ECO:0007669"/>
    <property type="project" value="TreeGrafter"/>
</dbReference>
<dbReference type="PANTHER" id="PTHR45639">
    <property type="entry name" value="HSC70CB, ISOFORM G-RELATED"/>
    <property type="match status" value="1"/>
</dbReference>
<comment type="similarity">
    <text evidence="2">Belongs to the heat shock protein 70 family.</text>
</comment>
<organism evidence="8 9">
    <name type="scientific">Steinernema carpocapsae</name>
    <name type="common">Entomopathogenic nematode</name>
    <dbReference type="NCBI Taxonomy" id="34508"/>
    <lineage>
        <taxon>Eukaryota</taxon>
        <taxon>Metazoa</taxon>
        <taxon>Ecdysozoa</taxon>
        <taxon>Nematoda</taxon>
        <taxon>Chromadorea</taxon>
        <taxon>Rhabditida</taxon>
        <taxon>Tylenchina</taxon>
        <taxon>Panagrolaimomorpha</taxon>
        <taxon>Strongyloidoidea</taxon>
        <taxon>Steinernematidae</taxon>
        <taxon>Steinernema</taxon>
    </lineage>
</organism>
<keyword evidence="3" id="KW-0732">Signal</keyword>
<dbReference type="Proteomes" id="UP000298663">
    <property type="component" value="Chromosome X"/>
</dbReference>
<protein>
    <recommendedName>
        <fullName evidence="7">Hypoxia up-regulated protein 1</fullName>
    </recommendedName>
</protein>
<evidence type="ECO:0000256" key="7">
    <source>
        <dbReference type="ARBA" id="ARBA00040503"/>
    </source>
</evidence>
<dbReference type="Gene3D" id="3.90.640.10">
    <property type="entry name" value="Actin, Chain A, domain 4"/>
    <property type="match status" value="1"/>
</dbReference>
<dbReference type="GO" id="GO:0034663">
    <property type="term" value="C:endoplasmic reticulum chaperone complex"/>
    <property type="evidence" value="ECO:0007669"/>
    <property type="project" value="TreeGrafter"/>
</dbReference>
<dbReference type="PRINTS" id="PR00301">
    <property type="entry name" value="HEATSHOCK70"/>
</dbReference>
<dbReference type="STRING" id="34508.A0A4V6I8V4"/>
<evidence type="ECO:0000256" key="2">
    <source>
        <dbReference type="ARBA" id="ARBA00007381"/>
    </source>
</evidence>
<evidence type="ECO:0000256" key="3">
    <source>
        <dbReference type="ARBA" id="ARBA00022729"/>
    </source>
</evidence>
<evidence type="ECO:0000313" key="8">
    <source>
        <dbReference type="EMBL" id="TMS39663.1"/>
    </source>
</evidence>
<accession>A0A4V6I8V4</accession>
<reference evidence="8 9" key="2">
    <citation type="journal article" date="2019" name="G3 (Bethesda)">
        <title>Hybrid Assembly of the Genome of the Entomopathogenic Nematode Steinernema carpocapsae Identifies the X-Chromosome.</title>
        <authorList>
            <person name="Serra L."/>
            <person name="Macchietto M."/>
            <person name="Macias-Munoz A."/>
            <person name="McGill C.J."/>
            <person name="Rodriguez I.M."/>
            <person name="Rodriguez B."/>
            <person name="Murad R."/>
            <person name="Mortazavi A."/>
        </authorList>
    </citation>
    <scope>NUCLEOTIDE SEQUENCE [LARGE SCALE GENOMIC DNA]</scope>
    <source>
        <strain evidence="8 9">ALL</strain>
    </source>
</reference>
<keyword evidence="5" id="KW-0067">ATP-binding</keyword>
<dbReference type="SUPFAM" id="SSF53067">
    <property type="entry name" value="Actin-like ATPase domain"/>
    <property type="match status" value="2"/>
</dbReference>
<reference evidence="8 9" key="1">
    <citation type="journal article" date="2015" name="Genome Biol.">
        <title>Comparative genomics of Steinernema reveals deeply conserved gene regulatory networks.</title>
        <authorList>
            <person name="Dillman A.R."/>
            <person name="Macchietto M."/>
            <person name="Porter C.F."/>
            <person name="Rogers A."/>
            <person name="Williams B."/>
            <person name="Antoshechkin I."/>
            <person name="Lee M.M."/>
            <person name="Goodwin Z."/>
            <person name="Lu X."/>
            <person name="Lewis E.E."/>
            <person name="Goodrich-Blair H."/>
            <person name="Stock S.P."/>
            <person name="Adams B.J."/>
            <person name="Sternberg P.W."/>
            <person name="Mortazavi A."/>
        </authorList>
    </citation>
    <scope>NUCLEOTIDE SEQUENCE [LARGE SCALE GENOMIC DNA]</scope>
    <source>
        <strain evidence="8 9">ALL</strain>
    </source>
</reference>
<dbReference type="GO" id="GO:0005788">
    <property type="term" value="C:endoplasmic reticulum lumen"/>
    <property type="evidence" value="ECO:0007669"/>
    <property type="project" value="UniProtKB-SubCell"/>
</dbReference>
<dbReference type="EMBL" id="CM016762">
    <property type="protein sequence ID" value="TMS39663.1"/>
    <property type="molecule type" value="Genomic_DNA"/>
</dbReference>
<sequence>MHKFAVMPGLRKLRYRVSIERSIRETTASMEAQTVVDRPYIAIDFGSSETRVAFFNGVGIEIVPDENGHRSFASCIAVKKTGHVYVGALRPSANFVNSGFDHIIYDIKPRIATHWTPEDVGKQHDNPFVKSHEDAVLLNPWDFKNFNEEGVPFKEFVTMILRKAWHNARRLFNVPVRRTVLNVPEHFNYIQKMTLHRCAQDAGFSEVSLLSDTMAAAISFGYTRVKEKTSKWLLVVNVGRFTCSASVIETDRQTYKIHATNSLKSCAGLAMDVAFRKHLMSVLKQAPFVNQYGQQLPPAKINYNEMLDLLFEAEEYKIMLPCGQPVQINYRCPYTKNVYRRYITQEEFQKQCQEIFDRIQKCIMKTLREADVKRNQIHDVILAGGCSTLPSLRKAVENCVGKSVELGLNVSEITVHGAAVYASGFNHGSAIPGISVTEKLTNAYGVTISTQSENIITLLPKGMDMRSGCHHRFEDTVDRKVTIKVFETEDDQNYNLISETTFLSAEGQKTQYAVRLELDACGIIEQTFFEVYSNRSIPQQIVDPPQRAEFRVY</sequence>
<dbReference type="InterPro" id="IPR013126">
    <property type="entry name" value="Hsp_70_fam"/>
</dbReference>